<proteinExistence type="predicted"/>
<dbReference type="AlphaFoldDB" id="X1NII5"/>
<name>X1NII5_9ZZZZ</name>
<evidence type="ECO:0000313" key="1">
    <source>
        <dbReference type="EMBL" id="GAI26610.1"/>
    </source>
</evidence>
<reference evidence="1" key="1">
    <citation type="journal article" date="2014" name="Front. Microbiol.">
        <title>High frequency of phylogenetically diverse reductive dehalogenase-homologous genes in deep subseafloor sedimentary metagenomes.</title>
        <authorList>
            <person name="Kawai M."/>
            <person name="Futagami T."/>
            <person name="Toyoda A."/>
            <person name="Takaki Y."/>
            <person name="Nishi S."/>
            <person name="Hori S."/>
            <person name="Arai W."/>
            <person name="Tsubouchi T."/>
            <person name="Morono Y."/>
            <person name="Uchiyama I."/>
            <person name="Ito T."/>
            <person name="Fujiyama A."/>
            <person name="Inagaki F."/>
            <person name="Takami H."/>
        </authorList>
    </citation>
    <scope>NUCLEOTIDE SEQUENCE</scope>
    <source>
        <strain evidence="1">Expedition CK06-06</strain>
    </source>
</reference>
<sequence length="264" mass="30570">ALLHVQSREREFPVLYISNWPEIKEAIQDNLQSPLENELLTNTHEFLRVGNNKMAILESVTCLDIILSQYLKIFLNNRKNLDTKRIGKFLTTQFGLTARIAGLLDLTLSKESLKHVNIEGVLQAIKWRNDIVHKYGHLPSGVSNNDLKQAIEDTLNLIYILVRERNQIIAEPSLIEISENIAKKYNIPAPTILLPGARHKIDVKINFFFETPDKKNFKAICEDLIEIFKKRDNRFNESEHLLVTFVQLPNKTLAYWLNNKLNFI</sequence>
<protein>
    <submittedName>
        <fullName evidence="1">Uncharacterized protein</fullName>
    </submittedName>
</protein>
<comment type="caution">
    <text evidence="1">The sequence shown here is derived from an EMBL/GenBank/DDBJ whole genome shotgun (WGS) entry which is preliminary data.</text>
</comment>
<accession>X1NII5</accession>
<feature type="non-terminal residue" evidence="1">
    <location>
        <position position="1"/>
    </location>
</feature>
<dbReference type="EMBL" id="BARV01015078">
    <property type="protein sequence ID" value="GAI26610.1"/>
    <property type="molecule type" value="Genomic_DNA"/>
</dbReference>
<gene>
    <name evidence="1" type="ORF">S06H3_26128</name>
</gene>
<organism evidence="1">
    <name type="scientific">marine sediment metagenome</name>
    <dbReference type="NCBI Taxonomy" id="412755"/>
    <lineage>
        <taxon>unclassified sequences</taxon>
        <taxon>metagenomes</taxon>
        <taxon>ecological metagenomes</taxon>
    </lineage>
</organism>